<dbReference type="GO" id="GO:0016740">
    <property type="term" value="F:transferase activity"/>
    <property type="evidence" value="ECO:0007669"/>
    <property type="project" value="UniProtKB-KW"/>
</dbReference>
<organism evidence="1 2">
    <name type="scientific">Striga asiatica</name>
    <name type="common">Asiatic witchweed</name>
    <name type="synonym">Buchnera asiatica</name>
    <dbReference type="NCBI Taxonomy" id="4170"/>
    <lineage>
        <taxon>Eukaryota</taxon>
        <taxon>Viridiplantae</taxon>
        <taxon>Streptophyta</taxon>
        <taxon>Embryophyta</taxon>
        <taxon>Tracheophyta</taxon>
        <taxon>Spermatophyta</taxon>
        <taxon>Magnoliopsida</taxon>
        <taxon>eudicotyledons</taxon>
        <taxon>Gunneridae</taxon>
        <taxon>Pentapetalae</taxon>
        <taxon>asterids</taxon>
        <taxon>lamiids</taxon>
        <taxon>Lamiales</taxon>
        <taxon>Orobanchaceae</taxon>
        <taxon>Buchnereae</taxon>
        <taxon>Striga</taxon>
    </lineage>
</organism>
<dbReference type="EMBL" id="BKCP01009315">
    <property type="protein sequence ID" value="GER50548.1"/>
    <property type="molecule type" value="Genomic_DNA"/>
</dbReference>
<accession>A0A5A7QZM0</accession>
<evidence type="ECO:0000313" key="1">
    <source>
        <dbReference type="EMBL" id="GER50548.1"/>
    </source>
</evidence>
<comment type="caution">
    <text evidence="1">The sequence shown here is derived from an EMBL/GenBank/DDBJ whole genome shotgun (WGS) entry which is preliminary data.</text>
</comment>
<dbReference type="Proteomes" id="UP000325081">
    <property type="component" value="Unassembled WGS sequence"/>
</dbReference>
<reference evidence="2" key="1">
    <citation type="journal article" date="2019" name="Curr. Biol.">
        <title>Genome Sequence of Striga asiatica Provides Insight into the Evolution of Plant Parasitism.</title>
        <authorList>
            <person name="Yoshida S."/>
            <person name="Kim S."/>
            <person name="Wafula E.K."/>
            <person name="Tanskanen J."/>
            <person name="Kim Y.M."/>
            <person name="Honaas L."/>
            <person name="Yang Z."/>
            <person name="Spallek T."/>
            <person name="Conn C.E."/>
            <person name="Ichihashi Y."/>
            <person name="Cheong K."/>
            <person name="Cui S."/>
            <person name="Der J.P."/>
            <person name="Gundlach H."/>
            <person name="Jiao Y."/>
            <person name="Hori C."/>
            <person name="Ishida J.K."/>
            <person name="Kasahara H."/>
            <person name="Kiba T."/>
            <person name="Kim M.S."/>
            <person name="Koo N."/>
            <person name="Laohavisit A."/>
            <person name="Lee Y.H."/>
            <person name="Lumba S."/>
            <person name="McCourt P."/>
            <person name="Mortimer J.C."/>
            <person name="Mutuku J.M."/>
            <person name="Nomura T."/>
            <person name="Sasaki-Sekimoto Y."/>
            <person name="Seto Y."/>
            <person name="Wang Y."/>
            <person name="Wakatake T."/>
            <person name="Sakakibara H."/>
            <person name="Demura T."/>
            <person name="Yamaguchi S."/>
            <person name="Yoneyama K."/>
            <person name="Manabe R.I."/>
            <person name="Nelson D.C."/>
            <person name="Schulman A.H."/>
            <person name="Timko M.P."/>
            <person name="dePamphilis C.W."/>
            <person name="Choi D."/>
            <person name="Shirasu K."/>
        </authorList>
    </citation>
    <scope>NUCLEOTIDE SEQUENCE [LARGE SCALE GENOMIC DNA]</scope>
    <source>
        <strain evidence="2">cv. UVA1</strain>
    </source>
</reference>
<sequence length="167" mass="18539">MLSWSSRDKWIALDRIQLVEDTWGDKLGSRNRSVGKLGPSHRVFLWATKSGLDDGWNVSGLQMVRLVVLLGINISDVAMKLHTTMSSFAYFISSPPSYRSAGRDASLRFSGWAARQLPCQLYCYLVAAKSNLVILFGILADLRTPTVLVAFPYAPKPTSDITKSEDL</sequence>
<keyword evidence="2" id="KW-1185">Reference proteome</keyword>
<keyword evidence="1" id="KW-0808">Transferase</keyword>
<name>A0A5A7QZM0_STRAF</name>
<gene>
    <name evidence="1" type="ORF">STAS_27857</name>
</gene>
<evidence type="ECO:0000313" key="2">
    <source>
        <dbReference type="Proteomes" id="UP000325081"/>
    </source>
</evidence>
<dbReference type="AlphaFoldDB" id="A0A5A7QZM0"/>
<protein>
    <submittedName>
        <fullName evidence="1">Aminoglycoside N(3')-acetyltransferase VIII</fullName>
    </submittedName>
</protein>
<proteinExistence type="predicted"/>